<dbReference type="Proteomes" id="UP000319732">
    <property type="component" value="Unassembled WGS sequence"/>
</dbReference>
<dbReference type="AlphaFoldDB" id="A0A545U984"/>
<dbReference type="SMART" id="SM00855">
    <property type="entry name" value="PGAM"/>
    <property type="match status" value="1"/>
</dbReference>
<sequence length="224" mass="25275">MSEFFLVRHGQASFGAENYDKLSPLGHQQARWLGDYFAARDIHFERVLIGDLVRHRETAQSLCEALPAVPEFDIHTGLNEFDFYRISVAYLAIHPEQQPPAGASAREFYGVLKRAMQAWRRGELEGELPETWAQFEQRVGAALSYICETKTSRPTLVVSSGGAMAMLLRHVLDFDGENVINLNMQMKNTGVSHFYYSDTAVRLSSFNNVPHLDIDGRSDSITFS</sequence>
<dbReference type="InterPro" id="IPR051021">
    <property type="entry name" value="Mito_Ser/Thr_phosphatase"/>
</dbReference>
<keyword evidence="1" id="KW-0378">Hydrolase</keyword>
<protein>
    <submittedName>
        <fullName evidence="2">Histidine phosphatase family protein</fullName>
    </submittedName>
</protein>
<proteinExistence type="predicted"/>
<dbReference type="PANTHER" id="PTHR20935:SF0">
    <property type="entry name" value="SERINE_THREONINE-PROTEIN PHOSPHATASE PGAM5, MITOCHONDRIAL"/>
    <property type="match status" value="1"/>
</dbReference>
<name>A0A545U984_9GAMM</name>
<dbReference type="RefSeq" id="WP_142902192.1">
    <property type="nucleotide sequence ID" value="NZ_ML660087.1"/>
</dbReference>
<keyword evidence="3" id="KW-1185">Reference proteome</keyword>
<dbReference type="SUPFAM" id="SSF53254">
    <property type="entry name" value="Phosphoglycerate mutase-like"/>
    <property type="match status" value="1"/>
</dbReference>
<evidence type="ECO:0000256" key="1">
    <source>
        <dbReference type="ARBA" id="ARBA00022801"/>
    </source>
</evidence>
<dbReference type="EMBL" id="VHSG01000002">
    <property type="protein sequence ID" value="TQV86040.1"/>
    <property type="molecule type" value="Genomic_DNA"/>
</dbReference>
<dbReference type="InterPro" id="IPR029033">
    <property type="entry name" value="His_PPase_superfam"/>
</dbReference>
<evidence type="ECO:0000313" key="2">
    <source>
        <dbReference type="EMBL" id="TQV86040.1"/>
    </source>
</evidence>
<evidence type="ECO:0000313" key="3">
    <source>
        <dbReference type="Proteomes" id="UP000319732"/>
    </source>
</evidence>
<comment type="caution">
    <text evidence="2">The sequence shown here is derived from an EMBL/GenBank/DDBJ whole genome shotgun (WGS) entry which is preliminary data.</text>
</comment>
<organism evidence="2 3">
    <name type="scientific">Exilibacterium tricleocarpae</name>
    <dbReference type="NCBI Taxonomy" id="2591008"/>
    <lineage>
        <taxon>Bacteria</taxon>
        <taxon>Pseudomonadati</taxon>
        <taxon>Pseudomonadota</taxon>
        <taxon>Gammaproteobacteria</taxon>
        <taxon>Cellvibrionales</taxon>
        <taxon>Cellvibrionaceae</taxon>
        <taxon>Exilibacterium</taxon>
    </lineage>
</organism>
<dbReference type="CDD" id="cd07067">
    <property type="entry name" value="HP_PGM_like"/>
    <property type="match status" value="1"/>
</dbReference>
<dbReference type="Gene3D" id="3.40.50.1240">
    <property type="entry name" value="Phosphoglycerate mutase-like"/>
    <property type="match status" value="1"/>
</dbReference>
<dbReference type="OrthoDB" id="280692at2"/>
<dbReference type="Pfam" id="PF00300">
    <property type="entry name" value="His_Phos_1"/>
    <property type="match status" value="1"/>
</dbReference>
<dbReference type="GO" id="GO:0016787">
    <property type="term" value="F:hydrolase activity"/>
    <property type="evidence" value="ECO:0007669"/>
    <property type="project" value="UniProtKB-KW"/>
</dbReference>
<reference evidence="2 3" key="1">
    <citation type="submission" date="2019-06" db="EMBL/GenBank/DDBJ databases">
        <title>Whole genome sequence for Cellvibrionaceae sp. R142.</title>
        <authorList>
            <person name="Wang G."/>
        </authorList>
    </citation>
    <scope>NUCLEOTIDE SEQUENCE [LARGE SCALE GENOMIC DNA]</scope>
    <source>
        <strain evidence="2 3">R142</strain>
    </source>
</reference>
<dbReference type="PANTHER" id="PTHR20935">
    <property type="entry name" value="PHOSPHOGLYCERATE MUTASE-RELATED"/>
    <property type="match status" value="1"/>
</dbReference>
<dbReference type="InterPro" id="IPR013078">
    <property type="entry name" value="His_Pase_superF_clade-1"/>
</dbReference>
<gene>
    <name evidence="2" type="ORF">FKG94_00325</name>
</gene>
<accession>A0A545U984</accession>